<evidence type="ECO:0000313" key="2">
    <source>
        <dbReference type="EMBL" id="KTB33815.1"/>
    </source>
</evidence>
<proteinExistence type="predicted"/>
<dbReference type="AlphaFoldDB" id="A0A0W0FBT1"/>
<organism evidence="2 3">
    <name type="scientific">Moniliophthora roreri</name>
    <name type="common">Frosty pod rot fungus</name>
    <name type="synonym">Monilia roreri</name>
    <dbReference type="NCBI Taxonomy" id="221103"/>
    <lineage>
        <taxon>Eukaryota</taxon>
        <taxon>Fungi</taxon>
        <taxon>Dikarya</taxon>
        <taxon>Basidiomycota</taxon>
        <taxon>Agaricomycotina</taxon>
        <taxon>Agaricomycetes</taxon>
        <taxon>Agaricomycetidae</taxon>
        <taxon>Agaricales</taxon>
        <taxon>Marasmiineae</taxon>
        <taxon>Marasmiaceae</taxon>
        <taxon>Moniliophthora</taxon>
    </lineage>
</organism>
<dbReference type="CDD" id="cd18186">
    <property type="entry name" value="BTB_POZ_ZBTB_KLHL-like"/>
    <property type="match status" value="1"/>
</dbReference>
<dbReference type="EMBL" id="LATX01002133">
    <property type="protein sequence ID" value="KTB33815.1"/>
    <property type="molecule type" value="Genomic_DNA"/>
</dbReference>
<dbReference type="PROSITE" id="PS50097">
    <property type="entry name" value="BTB"/>
    <property type="match status" value="1"/>
</dbReference>
<sequence length="341" mass="38698">MSSPTPIPTVASAPFDAADADVILRTSDNVDFYFYRLILSLVSPFFKDMFTLPNPATPDGKDDKKNETHVIPVSEDSVTLDHTLRFVYPGIEPPVLSTWEEVEPVFETFIKYQMEETAPFSSILSCLLQTAGKAPATIDTTNDRHAQHWRAYSTMRVLAKVEKYKDSLPEGTTTDAMERALMVPFFELMTAFVEDLEGWSAKDFIRLMKRHRSQVLEQHIPSFQSWKDDDARWTYRCYAATAGNVSFGDSLKLDRKQISEWYASSLVPSLQRWETLDMTLFSYEPSTTCLHCNRVHCSYMVNASAEIYRAEIGRALSKRTPVGKPVGKGWLRIGITPLLHG</sequence>
<evidence type="ECO:0000259" key="1">
    <source>
        <dbReference type="PROSITE" id="PS50097"/>
    </source>
</evidence>
<gene>
    <name evidence="2" type="ORF">WG66_13597</name>
</gene>
<dbReference type="Pfam" id="PF00651">
    <property type="entry name" value="BTB"/>
    <property type="match status" value="1"/>
</dbReference>
<comment type="caution">
    <text evidence="2">The sequence shown here is derived from an EMBL/GenBank/DDBJ whole genome shotgun (WGS) entry which is preliminary data.</text>
</comment>
<feature type="domain" description="BTB" evidence="1">
    <location>
        <begin position="20"/>
        <end position="90"/>
    </location>
</feature>
<dbReference type="Gene3D" id="3.30.710.10">
    <property type="entry name" value="Potassium Channel Kv1.1, Chain A"/>
    <property type="match status" value="1"/>
</dbReference>
<accession>A0A0W0FBT1</accession>
<evidence type="ECO:0000313" key="3">
    <source>
        <dbReference type="Proteomes" id="UP000054988"/>
    </source>
</evidence>
<dbReference type="Proteomes" id="UP000054988">
    <property type="component" value="Unassembled WGS sequence"/>
</dbReference>
<dbReference type="InterPro" id="IPR000210">
    <property type="entry name" value="BTB/POZ_dom"/>
</dbReference>
<protein>
    <recommendedName>
        <fullName evidence="1">BTB domain-containing protein</fullName>
    </recommendedName>
</protein>
<name>A0A0W0FBT1_MONRR</name>
<dbReference type="InterPro" id="IPR011333">
    <property type="entry name" value="SKP1/BTB/POZ_sf"/>
</dbReference>
<reference evidence="2 3" key="1">
    <citation type="submission" date="2015-12" db="EMBL/GenBank/DDBJ databases">
        <title>Draft genome sequence of Moniliophthora roreri, the causal agent of frosty pod rot of cacao.</title>
        <authorList>
            <person name="Aime M.C."/>
            <person name="Diaz-Valderrama J.R."/>
            <person name="Kijpornyongpan T."/>
            <person name="Phillips-Mora W."/>
        </authorList>
    </citation>
    <scope>NUCLEOTIDE SEQUENCE [LARGE SCALE GENOMIC DNA]</scope>
    <source>
        <strain evidence="2 3">MCA 2952</strain>
    </source>
</reference>